<keyword evidence="7" id="KW-1185">Reference proteome</keyword>
<dbReference type="RefSeq" id="WP_154118371.1">
    <property type="nucleotide sequence ID" value="NZ_WJXB01000003.1"/>
</dbReference>
<feature type="signal peptide" evidence="4">
    <location>
        <begin position="1"/>
        <end position="21"/>
    </location>
</feature>
<dbReference type="PANTHER" id="PTHR30024:SF47">
    <property type="entry name" value="TAURINE-BINDING PERIPLASMIC PROTEIN"/>
    <property type="match status" value="1"/>
</dbReference>
<sequence>MKTNKTTGFFVLAMSSLLVLAGCGNDTSNTAANNAAATNSPSAEVTSSAAPAADDVTIRFGFSPWLGSAGAIVANEKKIFADKGVDVEFVQMEGNTRDAFMSGKLDAVVQSLDAVVQMKAKEDPKDPVQVIAVIDRSKGADGIIANADIASLDQLKGKSVAVSIGSVAHFLLLNALQTANLKESDVEIVNMNNNLAGSTFMAGQVDAAVTWEPYLSEAAAKGGHLLYSTAEAPNLIVDALVVKKSMIDEHPDAVKAMVESFNEGLELFNTTDEGKKIVADALGMDVPAVESTITTLDLTTSAASKTMLVDNKAEWETTMDGFSAFFLDQKILTEKVDSAGIINGFLYE</sequence>
<name>A0A7X2H4G0_9BACL</name>
<comment type="subcellular location">
    <subcellularLocation>
        <location evidence="1">Periplasm</location>
    </subcellularLocation>
</comment>
<dbReference type="Pfam" id="PF09084">
    <property type="entry name" value="NMT1"/>
    <property type="match status" value="1"/>
</dbReference>
<dbReference type="GO" id="GO:0042597">
    <property type="term" value="C:periplasmic space"/>
    <property type="evidence" value="ECO:0007669"/>
    <property type="project" value="UniProtKB-SubCell"/>
</dbReference>
<evidence type="ECO:0000256" key="4">
    <source>
        <dbReference type="SAM" id="SignalP"/>
    </source>
</evidence>
<dbReference type="InterPro" id="IPR001638">
    <property type="entry name" value="Solute-binding_3/MltF_N"/>
</dbReference>
<accession>A0A7X2H4G0</accession>
<evidence type="ECO:0000256" key="1">
    <source>
        <dbReference type="ARBA" id="ARBA00004418"/>
    </source>
</evidence>
<evidence type="ECO:0000313" key="6">
    <source>
        <dbReference type="EMBL" id="MRN53330.1"/>
    </source>
</evidence>
<reference evidence="6 7" key="1">
    <citation type="submission" date="2019-11" db="EMBL/GenBank/DDBJ databases">
        <title>Paenibacillus monticola sp. nov., a novel PGPR strain isolated from mountain sample in China.</title>
        <authorList>
            <person name="Zhao Q."/>
            <person name="Li H.-P."/>
            <person name="Zhang J.-L."/>
        </authorList>
    </citation>
    <scope>NUCLEOTIDE SEQUENCE [LARGE SCALE GENOMIC DNA]</scope>
    <source>
        <strain evidence="6 7">LC-T2</strain>
    </source>
</reference>
<feature type="chain" id="PRO_5038996079" evidence="4">
    <location>
        <begin position="22"/>
        <end position="348"/>
    </location>
</feature>
<dbReference type="Proteomes" id="UP000463051">
    <property type="component" value="Unassembled WGS sequence"/>
</dbReference>
<protein>
    <submittedName>
        <fullName evidence="6">Transporter substrate-binding domain-containing protein</fullName>
    </submittedName>
</protein>
<dbReference type="PANTHER" id="PTHR30024">
    <property type="entry name" value="ALIPHATIC SULFONATES-BINDING PROTEIN-RELATED"/>
    <property type="match status" value="1"/>
</dbReference>
<comment type="caution">
    <text evidence="6">The sequence shown here is derived from an EMBL/GenBank/DDBJ whole genome shotgun (WGS) entry which is preliminary data.</text>
</comment>
<evidence type="ECO:0000256" key="3">
    <source>
        <dbReference type="ARBA" id="ARBA00022729"/>
    </source>
</evidence>
<evidence type="ECO:0000259" key="5">
    <source>
        <dbReference type="SMART" id="SM00062"/>
    </source>
</evidence>
<dbReference type="PROSITE" id="PS51257">
    <property type="entry name" value="PROKAR_LIPOPROTEIN"/>
    <property type="match status" value="1"/>
</dbReference>
<keyword evidence="3 4" id="KW-0732">Signal</keyword>
<dbReference type="SUPFAM" id="SSF53850">
    <property type="entry name" value="Periplasmic binding protein-like II"/>
    <property type="match status" value="1"/>
</dbReference>
<dbReference type="InterPro" id="IPR015168">
    <property type="entry name" value="SsuA/THI5"/>
</dbReference>
<evidence type="ECO:0000313" key="7">
    <source>
        <dbReference type="Proteomes" id="UP000463051"/>
    </source>
</evidence>
<proteinExistence type="inferred from homology"/>
<dbReference type="Gene3D" id="3.40.190.10">
    <property type="entry name" value="Periplasmic binding protein-like II"/>
    <property type="match status" value="2"/>
</dbReference>
<dbReference type="AlphaFoldDB" id="A0A7X2H4G0"/>
<organism evidence="6 7">
    <name type="scientific">Paenibacillus monticola</name>
    <dbReference type="NCBI Taxonomy" id="2666075"/>
    <lineage>
        <taxon>Bacteria</taxon>
        <taxon>Bacillati</taxon>
        <taxon>Bacillota</taxon>
        <taxon>Bacilli</taxon>
        <taxon>Bacillales</taxon>
        <taxon>Paenibacillaceae</taxon>
        <taxon>Paenibacillus</taxon>
    </lineage>
</organism>
<feature type="domain" description="Solute-binding protein family 3/N-terminal" evidence="5">
    <location>
        <begin position="57"/>
        <end position="285"/>
    </location>
</feature>
<evidence type="ECO:0000256" key="2">
    <source>
        <dbReference type="ARBA" id="ARBA00010742"/>
    </source>
</evidence>
<gene>
    <name evidence="6" type="ORF">GJB61_10040</name>
</gene>
<dbReference type="SMART" id="SM00062">
    <property type="entry name" value="PBPb"/>
    <property type="match status" value="1"/>
</dbReference>
<dbReference type="EMBL" id="WJXB01000003">
    <property type="protein sequence ID" value="MRN53330.1"/>
    <property type="molecule type" value="Genomic_DNA"/>
</dbReference>
<comment type="similarity">
    <text evidence="2">Belongs to the bacterial solute-binding protein SsuA/TauA family.</text>
</comment>